<organism evidence="3 4">
    <name type="scientific">Pycnoporus cinnabarinus</name>
    <name type="common">Cinnabar-red polypore</name>
    <name type="synonym">Trametes cinnabarina</name>
    <dbReference type="NCBI Taxonomy" id="5643"/>
    <lineage>
        <taxon>Eukaryota</taxon>
        <taxon>Fungi</taxon>
        <taxon>Dikarya</taxon>
        <taxon>Basidiomycota</taxon>
        <taxon>Agaricomycotina</taxon>
        <taxon>Agaricomycetes</taxon>
        <taxon>Polyporales</taxon>
        <taxon>Polyporaceae</taxon>
        <taxon>Trametes</taxon>
    </lineage>
</organism>
<protein>
    <submittedName>
        <fullName evidence="3">Uncharacterized protein</fullName>
    </submittedName>
</protein>
<dbReference type="Pfam" id="PF21666">
    <property type="entry name" value="DUF4246_N"/>
    <property type="match status" value="1"/>
</dbReference>
<evidence type="ECO:0000259" key="1">
    <source>
        <dbReference type="Pfam" id="PF14033"/>
    </source>
</evidence>
<comment type="caution">
    <text evidence="3">The sequence shown here is derived from an EMBL/GenBank/DDBJ whole genome shotgun (WGS) entry which is preliminary data.</text>
</comment>
<dbReference type="PANTHER" id="PTHR33119:SF1">
    <property type="entry name" value="FE2OG DIOXYGENASE DOMAIN-CONTAINING PROTEIN"/>
    <property type="match status" value="1"/>
</dbReference>
<evidence type="ECO:0000313" key="3">
    <source>
        <dbReference type="EMBL" id="CDO72826.1"/>
    </source>
</evidence>
<dbReference type="InterPro" id="IPR049192">
    <property type="entry name" value="DUF4246_C"/>
</dbReference>
<dbReference type="AlphaFoldDB" id="A0A060SF70"/>
<dbReference type="OMA" id="GYDWEPS"/>
<keyword evidence="4" id="KW-1185">Reference proteome</keyword>
<dbReference type="Pfam" id="PF14033">
    <property type="entry name" value="DUF4246"/>
    <property type="match status" value="1"/>
</dbReference>
<dbReference type="STRING" id="5643.A0A060SF70"/>
<dbReference type="HOGENOM" id="CLU_012066_2_0_1"/>
<sequence length="597" mass="69149">MAAADTASSSQVPPASGVREEAQLAFPSPFTFIANNPVPLVEFRLRRFAREILAKPRWWEKVFDEDIVTRWKREFAEHDRATVENYWGGEKRLEEGNGEKQWPRDPITEAQLQYLFDELRYMANQRDESTGISPTTIPMVYESPALISQELKGAIKSLAEKLQDVPDYEKDWHPGSNKQVLDLVHPSLFCLRIDRSFIHYPLSRHNDQFQQLTLEEYYRKRPDIERQATQTWQRDRMDSLMPFDFTVSKAYQWLPTDFAVSEDGRVTPLSYINNLNPADHPEAYLTIPSILERFIPMFERVASDELSPRPECPFPIEPDAWYCDVYDECPDLDGDELDEWYRIHRWPFLPEINPFQPPKPNSRVDFSLNGRTLQVIVKMANIVLTPENPTYPGGSWHVEGMANERVIATGLYYYDSDNISESRLLFRAAVGDGECNSGTMLTYDQYDYRGYLVVYGVTNDVQLNQQLGHIVALEDKCIVFPNIYQHRVAPFELTDHSCPGHRKILAFFLVDPLNPIHSTTVVPPQNAQWYKDAIYSCRAFQQLPVELVDVILGYVLEGTITLEQAKADREELMKERAQFLVNHNEELFEAPFSMCEH</sequence>
<dbReference type="OrthoDB" id="415532at2759"/>
<feature type="domain" description="DUF4246" evidence="2">
    <location>
        <begin position="17"/>
        <end position="74"/>
    </location>
</feature>
<dbReference type="PANTHER" id="PTHR33119">
    <property type="entry name" value="IFI3P"/>
    <property type="match status" value="1"/>
</dbReference>
<dbReference type="EMBL" id="CCBP010000118">
    <property type="protein sequence ID" value="CDO72826.1"/>
    <property type="molecule type" value="Genomic_DNA"/>
</dbReference>
<evidence type="ECO:0000313" key="4">
    <source>
        <dbReference type="Proteomes" id="UP000029665"/>
    </source>
</evidence>
<proteinExistence type="predicted"/>
<evidence type="ECO:0000259" key="2">
    <source>
        <dbReference type="Pfam" id="PF21666"/>
    </source>
</evidence>
<feature type="domain" description="DUF4246" evidence="1">
    <location>
        <begin position="110"/>
        <end position="532"/>
    </location>
</feature>
<dbReference type="InterPro" id="IPR049207">
    <property type="entry name" value="DUF4246_N"/>
</dbReference>
<dbReference type="InterPro" id="IPR025340">
    <property type="entry name" value="DUF4246"/>
</dbReference>
<name>A0A060SF70_PYCCI</name>
<accession>A0A060SF70</accession>
<reference evidence="3" key="1">
    <citation type="submission" date="2014-01" db="EMBL/GenBank/DDBJ databases">
        <title>The genome of the white-rot fungus Pycnoporus cinnabarinus: a basidiomycete model with a versatile arsenal for lignocellulosic biomass breakdown.</title>
        <authorList>
            <person name="Levasseur A."/>
            <person name="Lomascolo A."/>
            <person name="Ruiz-Duenas F.J."/>
            <person name="Uzan E."/>
            <person name="Piumi F."/>
            <person name="Kues U."/>
            <person name="Ram A.F.J."/>
            <person name="Murat C."/>
            <person name="Haon M."/>
            <person name="Benoit I."/>
            <person name="Arfi Y."/>
            <person name="Chevret D."/>
            <person name="Drula E."/>
            <person name="Kwon M.J."/>
            <person name="Gouret P."/>
            <person name="Lesage-Meessen L."/>
            <person name="Lombard V."/>
            <person name="Mariette J."/>
            <person name="Noirot C."/>
            <person name="Park J."/>
            <person name="Patyshakuliyeva A."/>
            <person name="Wieneger R.A.B."/>
            <person name="Wosten H.A.B."/>
            <person name="Martin F."/>
            <person name="Coutinho P.M."/>
            <person name="de Vries R."/>
            <person name="Martinez A.T."/>
            <person name="Klopp C."/>
            <person name="Pontarotti P."/>
            <person name="Henrissat B."/>
            <person name="Record E."/>
        </authorList>
    </citation>
    <scope>NUCLEOTIDE SEQUENCE [LARGE SCALE GENOMIC DNA]</scope>
    <source>
        <strain evidence="3">BRFM137</strain>
    </source>
</reference>
<dbReference type="Proteomes" id="UP000029665">
    <property type="component" value="Unassembled WGS sequence"/>
</dbReference>
<gene>
    <name evidence="3" type="ORF">BN946_scf185002.g11</name>
</gene>